<dbReference type="OrthoDB" id="10266921at2759"/>
<evidence type="ECO:0000313" key="4">
    <source>
        <dbReference type="Proteomes" id="UP000594638"/>
    </source>
</evidence>
<organism evidence="3 4">
    <name type="scientific">Olea europaea subsp. europaea</name>
    <dbReference type="NCBI Taxonomy" id="158383"/>
    <lineage>
        <taxon>Eukaryota</taxon>
        <taxon>Viridiplantae</taxon>
        <taxon>Streptophyta</taxon>
        <taxon>Embryophyta</taxon>
        <taxon>Tracheophyta</taxon>
        <taxon>Spermatophyta</taxon>
        <taxon>Magnoliopsida</taxon>
        <taxon>eudicotyledons</taxon>
        <taxon>Gunneridae</taxon>
        <taxon>Pentapetalae</taxon>
        <taxon>asterids</taxon>
        <taxon>lamiids</taxon>
        <taxon>Lamiales</taxon>
        <taxon>Oleaceae</taxon>
        <taxon>Oleeae</taxon>
        <taxon>Olea</taxon>
    </lineage>
</organism>
<dbReference type="Proteomes" id="UP000594638">
    <property type="component" value="Unassembled WGS sequence"/>
</dbReference>
<keyword evidence="4" id="KW-1185">Reference proteome</keyword>
<comment type="similarity">
    <text evidence="1">Belongs to the Luc7 family.</text>
</comment>
<evidence type="ECO:0000256" key="2">
    <source>
        <dbReference type="SAM" id="MobiDB-lite"/>
    </source>
</evidence>
<dbReference type="GO" id="GO:0005685">
    <property type="term" value="C:U1 snRNP"/>
    <property type="evidence" value="ECO:0007669"/>
    <property type="project" value="InterPro"/>
</dbReference>
<dbReference type="Pfam" id="PF03194">
    <property type="entry name" value="LUC7"/>
    <property type="match status" value="1"/>
</dbReference>
<gene>
    <name evidence="3" type="ORF">OLEA9_A029102</name>
</gene>
<dbReference type="GO" id="GO:0006376">
    <property type="term" value="P:mRNA splice site recognition"/>
    <property type="evidence" value="ECO:0007669"/>
    <property type="project" value="InterPro"/>
</dbReference>
<dbReference type="Gramene" id="OE9A029102T1">
    <property type="protein sequence ID" value="OE9A029102C1"/>
    <property type="gene ID" value="OE9A029102"/>
</dbReference>
<dbReference type="PANTHER" id="PTHR12375">
    <property type="entry name" value="RNA-BINDING PROTEIN LUC7-RELATED"/>
    <property type="match status" value="1"/>
</dbReference>
<proteinExistence type="inferred from homology"/>
<dbReference type="AlphaFoldDB" id="A0A8S0RD84"/>
<comment type="caution">
    <text evidence="3">The sequence shown here is derived from an EMBL/GenBank/DDBJ whole genome shotgun (WGS) entry which is preliminary data.</text>
</comment>
<evidence type="ECO:0000256" key="1">
    <source>
        <dbReference type="ARBA" id="ARBA00005655"/>
    </source>
</evidence>
<dbReference type="InterPro" id="IPR004882">
    <property type="entry name" value="Luc7-rel"/>
</dbReference>
<accession>A0A8S0RD84</accession>
<sequence>MLNAEKIAFTQQPQQDKTLMMAQEKKMALCGICGSFLIENDAAERTQSHITSKQHVGYGTIRDFLTEYKEKARKEERLAREREAGEHTKPRERGHGNRRRSIESVDKDMYRFNIMKQRGRNIENKSVIMKGLTIGIAEKGRKKEEAQIGCTTVRGTEWKEGERY</sequence>
<protein>
    <submittedName>
        <fullName evidence="3">Luc7 3</fullName>
    </submittedName>
</protein>
<feature type="region of interest" description="Disordered" evidence="2">
    <location>
        <begin position="74"/>
        <end position="103"/>
    </location>
</feature>
<dbReference type="GO" id="GO:0003729">
    <property type="term" value="F:mRNA binding"/>
    <property type="evidence" value="ECO:0007669"/>
    <property type="project" value="InterPro"/>
</dbReference>
<reference evidence="3 4" key="1">
    <citation type="submission" date="2019-12" db="EMBL/GenBank/DDBJ databases">
        <authorList>
            <person name="Alioto T."/>
            <person name="Alioto T."/>
            <person name="Gomez Garrido J."/>
        </authorList>
    </citation>
    <scope>NUCLEOTIDE SEQUENCE [LARGE SCALE GENOMIC DNA]</scope>
</reference>
<dbReference type="EMBL" id="CACTIH010002470">
    <property type="protein sequence ID" value="CAA2976557.1"/>
    <property type="molecule type" value="Genomic_DNA"/>
</dbReference>
<name>A0A8S0RD84_OLEEU</name>
<evidence type="ECO:0000313" key="3">
    <source>
        <dbReference type="EMBL" id="CAA2976557.1"/>
    </source>
</evidence>